<dbReference type="OrthoDB" id="2135053at2759"/>
<evidence type="ECO:0000313" key="2">
    <source>
        <dbReference type="EMBL" id="EGS21501.1"/>
    </source>
</evidence>
<reference evidence="2 3" key="1">
    <citation type="journal article" date="2011" name="Cell">
        <title>Insight into structure and assembly of the nuclear pore complex by utilizing the genome of a eukaryotic thermophile.</title>
        <authorList>
            <person name="Amlacher S."/>
            <person name="Sarges P."/>
            <person name="Flemming D."/>
            <person name="van Noort V."/>
            <person name="Kunze R."/>
            <person name="Devos D.P."/>
            <person name="Arumugam M."/>
            <person name="Bork P."/>
            <person name="Hurt E."/>
        </authorList>
    </citation>
    <scope>NUCLEOTIDE SEQUENCE [LARGE SCALE GENOMIC DNA]</scope>
    <source>
        <strain evidence="3">DSM 1495 / CBS 144.50 / IMI 039719</strain>
    </source>
</reference>
<dbReference type="PANTHER" id="PTHR41805:SF1">
    <property type="entry name" value="RRNA-PROCESSING PROTEIN FYV7"/>
    <property type="match status" value="1"/>
</dbReference>
<dbReference type="GeneID" id="18257397"/>
<proteinExistence type="predicted"/>
<evidence type="ECO:0000256" key="1">
    <source>
        <dbReference type="SAM" id="MobiDB-lite"/>
    </source>
</evidence>
<feature type="compositionally biased region" description="Basic and acidic residues" evidence="1">
    <location>
        <begin position="130"/>
        <end position="155"/>
    </location>
</feature>
<gene>
    <name evidence="2" type="ORF">CTHT_0033590</name>
</gene>
<feature type="compositionally biased region" description="Polar residues" evidence="1">
    <location>
        <begin position="91"/>
        <end position="110"/>
    </location>
</feature>
<dbReference type="RefSeq" id="XP_006693797.1">
    <property type="nucleotide sequence ID" value="XM_006693734.1"/>
</dbReference>
<sequence>MAAKRAREEDESSDAGASHSADNARTSKKAKHGFRVGPENLPDGPWRRKVTKIKKELITKAKVKKEYAKVKAEYQKNAPANPFPIPADPTQPESFKSQTADQQPSDNTPQMHPERQAMLEAASAASFRPENGDKSKETTGKDKQEEGKQDGPNDRRPKKKRRPDYFSKELAEAEKAKKEAEERAAEKKRREEEKQKRIAERERLRKMMAKARQPGKDGKRKLGRESAVLLEKVKKLMGKE</sequence>
<dbReference type="AlphaFoldDB" id="G0S5T9"/>
<evidence type="ECO:0008006" key="4">
    <source>
        <dbReference type="Google" id="ProtNLM"/>
    </source>
</evidence>
<evidence type="ECO:0000313" key="3">
    <source>
        <dbReference type="Proteomes" id="UP000008066"/>
    </source>
</evidence>
<organism evidence="3">
    <name type="scientific">Chaetomium thermophilum (strain DSM 1495 / CBS 144.50 / IMI 039719)</name>
    <name type="common">Thermochaetoides thermophila</name>
    <dbReference type="NCBI Taxonomy" id="759272"/>
    <lineage>
        <taxon>Eukaryota</taxon>
        <taxon>Fungi</taxon>
        <taxon>Dikarya</taxon>
        <taxon>Ascomycota</taxon>
        <taxon>Pezizomycotina</taxon>
        <taxon>Sordariomycetes</taxon>
        <taxon>Sordariomycetidae</taxon>
        <taxon>Sordariales</taxon>
        <taxon>Chaetomiaceae</taxon>
        <taxon>Thermochaetoides</taxon>
    </lineage>
</organism>
<keyword evidence="3" id="KW-1185">Reference proteome</keyword>
<accession>G0S5T9</accession>
<feature type="region of interest" description="Disordered" evidence="1">
    <location>
        <begin position="1"/>
        <end position="50"/>
    </location>
</feature>
<dbReference type="Proteomes" id="UP000008066">
    <property type="component" value="Unassembled WGS sequence"/>
</dbReference>
<dbReference type="PANTHER" id="PTHR41805">
    <property type="entry name" value="EXPRESSED PROTEIN"/>
    <property type="match status" value="1"/>
</dbReference>
<feature type="region of interest" description="Disordered" evidence="1">
    <location>
        <begin position="74"/>
        <end position="199"/>
    </location>
</feature>
<dbReference type="EMBL" id="GL988041">
    <property type="protein sequence ID" value="EGS21501.1"/>
    <property type="molecule type" value="Genomic_DNA"/>
</dbReference>
<dbReference type="eggNOG" id="ENOG502SBYU">
    <property type="taxonomic scope" value="Eukaryota"/>
</dbReference>
<dbReference type="KEGG" id="cthr:CTHT_0033590"/>
<dbReference type="HOGENOM" id="CLU_076390_0_0_1"/>
<protein>
    <recommendedName>
        <fullName evidence="4">rRNA-processing protein FYV7</fullName>
    </recommendedName>
</protein>
<dbReference type="OMA" id="HPTRELM"/>
<feature type="compositionally biased region" description="Basic and acidic residues" evidence="1">
    <location>
        <begin position="163"/>
        <end position="199"/>
    </location>
</feature>
<name>G0S5T9_CHATD</name>